<evidence type="ECO:0008006" key="4">
    <source>
        <dbReference type="Google" id="ProtNLM"/>
    </source>
</evidence>
<feature type="chain" id="PRO_5015653694" description="DUF1090 domain-containing protein" evidence="1">
    <location>
        <begin position="23"/>
        <end position="89"/>
    </location>
</feature>
<proteinExistence type="predicted"/>
<dbReference type="Proteomes" id="UP000241426">
    <property type="component" value="Unassembled WGS sequence"/>
</dbReference>
<evidence type="ECO:0000313" key="2">
    <source>
        <dbReference type="EMBL" id="PSU96537.1"/>
    </source>
</evidence>
<keyword evidence="1" id="KW-0732">Signal</keyword>
<name>A0A2T3KF97_9GAMM</name>
<feature type="signal peptide" evidence="1">
    <location>
        <begin position="1"/>
        <end position="22"/>
    </location>
</feature>
<dbReference type="AlphaFoldDB" id="A0A2T3KF97"/>
<evidence type="ECO:0000256" key="1">
    <source>
        <dbReference type="SAM" id="SignalP"/>
    </source>
</evidence>
<dbReference type="EMBL" id="PYNF01000015">
    <property type="protein sequence ID" value="PSU96537.1"/>
    <property type="molecule type" value="Genomic_DNA"/>
</dbReference>
<organism evidence="2 3">
    <name type="scientific">Photobacterium kishitanii</name>
    <dbReference type="NCBI Taxonomy" id="318456"/>
    <lineage>
        <taxon>Bacteria</taxon>
        <taxon>Pseudomonadati</taxon>
        <taxon>Pseudomonadota</taxon>
        <taxon>Gammaproteobacteria</taxon>
        <taxon>Vibrionales</taxon>
        <taxon>Vibrionaceae</taxon>
        <taxon>Photobacterium</taxon>
    </lineage>
</organism>
<evidence type="ECO:0000313" key="3">
    <source>
        <dbReference type="Proteomes" id="UP000241426"/>
    </source>
</evidence>
<gene>
    <name evidence="2" type="ORF">C9J27_16485</name>
</gene>
<accession>A0A2T3KF97</accession>
<protein>
    <recommendedName>
        <fullName evidence="4">DUF1090 domain-containing protein</fullName>
    </recommendedName>
</protein>
<sequence length="89" mass="10310">MLIFFRVFFLITLASFHTSSSALTVNQYGNKYSLLPCTGLETKINSFEKRLTMMLSNASKKGKSNLKNEYQALEKLYKQKKCHKKHLDN</sequence>
<comment type="caution">
    <text evidence="2">The sequence shown here is derived from an EMBL/GenBank/DDBJ whole genome shotgun (WGS) entry which is preliminary data.</text>
</comment>
<reference evidence="2 3" key="1">
    <citation type="submission" date="2018-01" db="EMBL/GenBank/DDBJ databases">
        <title>Whole genome sequencing of Histamine producing bacteria.</title>
        <authorList>
            <person name="Butler K."/>
        </authorList>
    </citation>
    <scope>NUCLEOTIDE SEQUENCE [LARGE SCALE GENOMIC DNA]</scope>
    <source>
        <strain evidence="2 3">FS-7.2</strain>
    </source>
</reference>